<dbReference type="EMBL" id="CP039126">
    <property type="protein sequence ID" value="QMW78818.1"/>
    <property type="molecule type" value="Genomic_DNA"/>
</dbReference>
<dbReference type="PANTHER" id="PTHR30032">
    <property type="entry name" value="N-ACETYLMURAMOYL-L-ALANINE AMIDASE-RELATED"/>
    <property type="match status" value="1"/>
</dbReference>
<evidence type="ECO:0000313" key="3">
    <source>
        <dbReference type="EMBL" id="QMW78818.1"/>
    </source>
</evidence>
<evidence type="ECO:0000259" key="2">
    <source>
        <dbReference type="Pfam" id="PF08486"/>
    </source>
</evidence>
<organism evidence="3 4">
    <name type="scientific">Blautia producta</name>
    <dbReference type="NCBI Taxonomy" id="33035"/>
    <lineage>
        <taxon>Bacteria</taxon>
        <taxon>Bacillati</taxon>
        <taxon>Bacillota</taxon>
        <taxon>Clostridia</taxon>
        <taxon>Lachnospirales</taxon>
        <taxon>Lachnospiraceae</taxon>
        <taxon>Blautia</taxon>
    </lineage>
</organism>
<dbReference type="InterPro" id="IPR013693">
    <property type="entry name" value="SpoIID/LytB_N"/>
</dbReference>
<accession>A0A7G5MW25</accession>
<feature type="region of interest" description="Disordered" evidence="1">
    <location>
        <begin position="49"/>
        <end position="109"/>
    </location>
</feature>
<evidence type="ECO:0000256" key="1">
    <source>
        <dbReference type="SAM" id="MobiDB-lite"/>
    </source>
</evidence>
<dbReference type="Proteomes" id="UP000515789">
    <property type="component" value="Chromosome"/>
</dbReference>
<dbReference type="Pfam" id="PF08486">
    <property type="entry name" value="SpoIID"/>
    <property type="match status" value="1"/>
</dbReference>
<dbReference type="GO" id="GO:0030435">
    <property type="term" value="P:sporulation resulting in formation of a cellular spore"/>
    <property type="evidence" value="ECO:0007669"/>
    <property type="project" value="InterPro"/>
</dbReference>
<dbReference type="NCBIfam" id="TIGR02669">
    <property type="entry name" value="SpoIID_LytB"/>
    <property type="match status" value="1"/>
</dbReference>
<protein>
    <submittedName>
        <fullName evidence="3">SpoIID/LytB domain-containing protein</fullName>
    </submittedName>
</protein>
<evidence type="ECO:0000313" key="4">
    <source>
        <dbReference type="Proteomes" id="UP000515789"/>
    </source>
</evidence>
<dbReference type="InterPro" id="IPR013486">
    <property type="entry name" value="SpoIID/LytB"/>
</dbReference>
<dbReference type="AlphaFoldDB" id="A0A7G5MW25"/>
<dbReference type="InterPro" id="IPR051922">
    <property type="entry name" value="Bact_Sporulation_Assoc"/>
</dbReference>
<proteinExistence type="predicted"/>
<dbReference type="PANTHER" id="PTHR30032:SF4">
    <property type="entry name" value="AMIDASE ENHANCER"/>
    <property type="match status" value="1"/>
</dbReference>
<gene>
    <name evidence="3" type="ORF">E5259_15165</name>
</gene>
<sequence>MDWKQKLKWKMLIILLAVIGILIVWQANRAGVRRQEVYRTQSLQENMIKENERASAGVTLPASSTDDTEEKGQKSAEASADTEAKADDTAQDSSKAAEDTESEAAAAEVQEPEISVLLMTDGYKGYTHQSVKLQFHGSYHLLGSQEMDYADGETLELTADSPLFGDGKLELQANGAENRATLLSVERQQGNPAYRGNFTVYQEAGGLRIVNTLPLEAYLYGVVPSEMPASYHIEALKAQAVCARTYACVQMQKSALCDLGADVDDSVAYQVYQNGGEAAQANNAVDETKGEILESGGQPITAYYFSTSSGKTSTDEVWEVSAPASYLKSVDCSYDAQEPWHQWSIAFSAERMLTAIQAKYAGVQEIHDIDASKTSDSGAVMNLTLDTDQGVYNISNEYDIRALLSPDGLSITRQDGSVVKGSTLLPSAYFTLEEQRDENNVLTGYVISGGGYGHGVGLSQNGAKGMAEAGMSYREILAYFYKDVELSDIAD</sequence>
<reference evidence="3 4" key="1">
    <citation type="submission" date="2019-04" db="EMBL/GenBank/DDBJ databases">
        <authorList>
            <person name="Schori C."/>
            <person name="Ahrens C."/>
        </authorList>
    </citation>
    <scope>NUCLEOTIDE SEQUENCE [LARGE SCALE GENOMIC DNA]</scope>
    <source>
        <strain evidence="3 4">DSM 2950</strain>
    </source>
</reference>
<feature type="domain" description="Sporulation stage II protein D amidase enhancer LytB N-terminal" evidence="2">
    <location>
        <begin position="205"/>
        <end position="293"/>
    </location>
</feature>
<dbReference type="GO" id="GO:0030288">
    <property type="term" value="C:outer membrane-bounded periplasmic space"/>
    <property type="evidence" value="ECO:0007669"/>
    <property type="project" value="TreeGrafter"/>
</dbReference>
<name>A0A7G5MW25_9FIRM</name>